<dbReference type="Gene3D" id="3.50.50.60">
    <property type="entry name" value="FAD/NAD(P)-binding domain"/>
    <property type="match status" value="1"/>
</dbReference>
<evidence type="ECO:0000256" key="3">
    <source>
        <dbReference type="ARBA" id="ARBA00023002"/>
    </source>
</evidence>
<accession>A0A6J3M9Q0</accession>
<keyword evidence="6" id="KW-1185">Reference proteome</keyword>
<reference evidence="7" key="2">
    <citation type="submission" date="2020-04" db="EMBL/GenBank/DDBJ databases">
        <authorList>
            <consortium name="NCBI Genome Project"/>
        </authorList>
    </citation>
    <scope>NUCLEOTIDE SEQUENCE</scope>
    <source>
        <strain evidence="7">CBS 342.82</strain>
    </source>
</reference>
<proteinExistence type="predicted"/>
<reference evidence="7" key="1">
    <citation type="submission" date="2020-01" db="EMBL/GenBank/DDBJ databases">
        <authorList>
            <consortium name="DOE Joint Genome Institute"/>
            <person name="Haridas S."/>
            <person name="Albert R."/>
            <person name="Binder M."/>
            <person name="Bloem J."/>
            <person name="Labutti K."/>
            <person name="Salamov A."/>
            <person name="Andreopoulos B."/>
            <person name="Baker S.E."/>
            <person name="Barry K."/>
            <person name="Bills G."/>
            <person name="Bluhm B.H."/>
            <person name="Cannon C."/>
            <person name="Castanera R."/>
            <person name="Culley D.E."/>
            <person name="Daum C."/>
            <person name="Ezra D."/>
            <person name="Gonzalez J.B."/>
            <person name="Henrissat B."/>
            <person name="Kuo A."/>
            <person name="Liang C."/>
            <person name="Lipzen A."/>
            <person name="Lutzoni F."/>
            <person name="Magnuson J."/>
            <person name="Mondo S."/>
            <person name="Nolan M."/>
            <person name="Ohm R."/>
            <person name="Pangilinan J."/>
            <person name="Park H.-J."/>
            <person name="Ramirez L."/>
            <person name="Alfaro M."/>
            <person name="Sun H."/>
            <person name="Tritt A."/>
            <person name="Yoshinaga Y."/>
            <person name="Zwiers L.-H."/>
            <person name="Turgeon B.G."/>
            <person name="Goodwin S.B."/>
            <person name="Spatafora J.W."/>
            <person name="Crous P.W."/>
            <person name="Grigoriev I.V."/>
        </authorList>
    </citation>
    <scope>NUCLEOTIDE SEQUENCE</scope>
    <source>
        <strain evidence="7">CBS 342.82</strain>
    </source>
</reference>
<protein>
    <submittedName>
        <fullName evidence="7">FAD/NAD(P)-binding domain-containing protein</fullName>
    </submittedName>
</protein>
<reference evidence="7" key="3">
    <citation type="submission" date="2025-08" db="UniProtKB">
        <authorList>
            <consortium name="RefSeq"/>
        </authorList>
    </citation>
    <scope>IDENTIFICATION</scope>
    <source>
        <strain evidence="7">CBS 342.82</strain>
    </source>
</reference>
<dbReference type="PANTHER" id="PTHR46972:SF1">
    <property type="entry name" value="FAD DEPENDENT OXIDOREDUCTASE DOMAIN-CONTAINING PROTEIN"/>
    <property type="match status" value="1"/>
</dbReference>
<dbReference type="OrthoDB" id="655030at2759"/>
<evidence type="ECO:0000256" key="1">
    <source>
        <dbReference type="ARBA" id="ARBA00022630"/>
    </source>
</evidence>
<name>A0A6J3M9Q0_9PEZI</name>
<dbReference type="GO" id="GO:0071949">
    <property type="term" value="F:FAD binding"/>
    <property type="evidence" value="ECO:0007669"/>
    <property type="project" value="InterPro"/>
</dbReference>
<dbReference type="PANTHER" id="PTHR46972">
    <property type="entry name" value="MONOOXYGENASE ASQM-RELATED"/>
    <property type="match status" value="1"/>
</dbReference>
<evidence type="ECO:0000313" key="7">
    <source>
        <dbReference type="RefSeq" id="XP_033461604.1"/>
    </source>
</evidence>
<dbReference type="RefSeq" id="XP_033461604.1">
    <property type="nucleotide sequence ID" value="XM_033604542.1"/>
</dbReference>
<dbReference type="GeneID" id="54362342"/>
<dbReference type="Proteomes" id="UP000504637">
    <property type="component" value="Unplaced"/>
</dbReference>
<evidence type="ECO:0000256" key="2">
    <source>
        <dbReference type="ARBA" id="ARBA00022827"/>
    </source>
</evidence>
<dbReference type="AlphaFoldDB" id="A0A6J3M9Q0"/>
<organism evidence="7">
    <name type="scientific">Dissoconium aciculare CBS 342.82</name>
    <dbReference type="NCBI Taxonomy" id="1314786"/>
    <lineage>
        <taxon>Eukaryota</taxon>
        <taxon>Fungi</taxon>
        <taxon>Dikarya</taxon>
        <taxon>Ascomycota</taxon>
        <taxon>Pezizomycotina</taxon>
        <taxon>Dothideomycetes</taxon>
        <taxon>Dothideomycetidae</taxon>
        <taxon>Mycosphaerellales</taxon>
        <taxon>Dissoconiaceae</taxon>
        <taxon>Dissoconium</taxon>
    </lineage>
</organism>
<evidence type="ECO:0000256" key="4">
    <source>
        <dbReference type="ARBA" id="ARBA00023033"/>
    </source>
</evidence>
<feature type="domain" description="FAD-binding" evidence="5">
    <location>
        <begin position="193"/>
        <end position="369"/>
    </location>
</feature>
<dbReference type="GO" id="GO:0004497">
    <property type="term" value="F:monooxygenase activity"/>
    <property type="evidence" value="ECO:0007669"/>
    <property type="project" value="UniProtKB-KW"/>
</dbReference>
<dbReference type="InterPro" id="IPR002938">
    <property type="entry name" value="FAD-bd"/>
</dbReference>
<keyword evidence="1" id="KW-0285">Flavoprotein</keyword>
<keyword evidence="3" id="KW-0560">Oxidoreductase</keyword>
<keyword evidence="4" id="KW-0503">Monooxygenase</keyword>
<gene>
    <name evidence="7" type="ORF">K489DRAFT_378999</name>
</gene>
<dbReference type="InterPro" id="IPR036188">
    <property type="entry name" value="FAD/NAD-bd_sf"/>
</dbReference>
<dbReference type="Pfam" id="PF01494">
    <property type="entry name" value="FAD_binding_3"/>
    <property type="match status" value="1"/>
</dbReference>
<evidence type="ECO:0000313" key="6">
    <source>
        <dbReference type="Proteomes" id="UP000504637"/>
    </source>
</evidence>
<dbReference type="SUPFAM" id="SSF51905">
    <property type="entry name" value="FAD/NAD(P)-binding domain"/>
    <property type="match status" value="1"/>
</dbReference>
<dbReference type="PRINTS" id="PR00420">
    <property type="entry name" value="RNGMNOXGNASE"/>
</dbReference>
<keyword evidence="2" id="KW-0274">FAD</keyword>
<sequence>MAGPQASQIAILGAGPSGLTLARLLRVKAIPYVIFDRDANPFASSASSPAFDGATAIPYIPPTLSNQGGTLDIHTETGQLALREAGLFEQFEAHARYDGQAFVTVDSAAQDLTRQVPGPHERGRPEIDRPVLREILLRSVLEPLDPASPGQESTAGEVIWEKKVDCVEKYEKEGDASGWHVRFEDGSVAGPFKLVVGADGTWSKTRKIVTPATPIYSGITFLQSRISQANPIYARAEEQIGRGTYFAVTGGKTMICQRMGNGSYNVYAGVPLPEKWTNGNGDILESQAARERFIREQYAGWDKSLTDLILHSDAGRSHRWPLHSLAAKDIGWESVSGVTLIGDAAHTAFTNGEGVNIGMFDALQLVREIQRCGLERLDEAVTAYEKDMFVRGKEHIESGDHLAKIFYAKDAPREVIEWLRSIGF</sequence>
<evidence type="ECO:0000259" key="5">
    <source>
        <dbReference type="Pfam" id="PF01494"/>
    </source>
</evidence>